<dbReference type="GO" id="GO:0005634">
    <property type="term" value="C:nucleus"/>
    <property type="evidence" value="ECO:0007669"/>
    <property type="project" value="UniProtKB-SubCell"/>
</dbReference>
<evidence type="ECO:0000313" key="15">
    <source>
        <dbReference type="Proteomes" id="UP001152798"/>
    </source>
</evidence>
<keyword evidence="11" id="KW-0539">Nucleus</keyword>
<evidence type="ECO:0000256" key="9">
    <source>
        <dbReference type="ARBA" id="ARBA00023172"/>
    </source>
</evidence>
<keyword evidence="9" id="KW-0233">DNA recombination</keyword>
<dbReference type="AlphaFoldDB" id="A0A9P0HJP6"/>
<dbReference type="GO" id="GO:0005524">
    <property type="term" value="F:ATP binding"/>
    <property type="evidence" value="ECO:0007669"/>
    <property type="project" value="UniProtKB-KW"/>
</dbReference>
<evidence type="ECO:0000259" key="13">
    <source>
        <dbReference type="Pfam" id="PF13476"/>
    </source>
</evidence>
<dbReference type="GO" id="GO:0035861">
    <property type="term" value="C:site of double-strand break"/>
    <property type="evidence" value="ECO:0007669"/>
    <property type="project" value="TreeGrafter"/>
</dbReference>
<evidence type="ECO:0000256" key="10">
    <source>
        <dbReference type="ARBA" id="ARBA00023204"/>
    </source>
</evidence>
<dbReference type="Gene3D" id="3.40.50.300">
    <property type="entry name" value="P-loop containing nucleotide triphosphate hydrolases"/>
    <property type="match status" value="2"/>
</dbReference>
<evidence type="ECO:0000256" key="8">
    <source>
        <dbReference type="ARBA" id="ARBA00023054"/>
    </source>
</evidence>
<evidence type="ECO:0000256" key="1">
    <source>
        <dbReference type="ARBA" id="ARBA00004123"/>
    </source>
</evidence>
<evidence type="ECO:0000256" key="7">
    <source>
        <dbReference type="ARBA" id="ARBA00022840"/>
    </source>
</evidence>
<evidence type="ECO:0000256" key="2">
    <source>
        <dbReference type="ARBA" id="ARBA00004286"/>
    </source>
</evidence>
<feature type="coiled-coil region" evidence="12">
    <location>
        <begin position="702"/>
        <end position="897"/>
    </location>
</feature>
<feature type="coiled-coil region" evidence="12">
    <location>
        <begin position="390"/>
        <end position="431"/>
    </location>
</feature>
<dbReference type="GO" id="GO:0030915">
    <property type="term" value="C:Smc5-Smc6 complex"/>
    <property type="evidence" value="ECO:0007669"/>
    <property type="project" value="TreeGrafter"/>
</dbReference>
<reference evidence="14" key="1">
    <citation type="submission" date="2022-01" db="EMBL/GenBank/DDBJ databases">
        <authorList>
            <person name="King R."/>
        </authorList>
    </citation>
    <scope>NUCLEOTIDE SEQUENCE</scope>
</reference>
<dbReference type="InterPro" id="IPR027417">
    <property type="entry name" value="P-loop_NTPase"/>
</dbReference>
<feature type="domain" description="Rad50/SbcC-type AAA" evidence="13">
    <location>
        <begin position="60"/>
        <end position="286"/>
    </location>
</feature>
<dbReference type="Pfam" id="PF13476">
    <property type="entry name" value="AAA_23"/>
    <property type="match status" value="1"/>
</dbReference>
<dbReference type="GO" id="GO:0003697">
    <property type="term" value="F:single-stranded DNA binding"/>
    <property type="evidence" value="ECO:0007669"/>
    <property type="project" value="TreeGrafter"/>
</dbReference>
<keyword evidence="10" id="KW-0234">DNA repair</keyword>
<dbReference type="InterPro" id="IPR038729">
    <property type="entry name" value="Rad50/SbcC_AAA"/>
</dbReference>
<keyword evidence="4" id="KW-0158">Chromosome</keyword>
<dbReference type="Gene3D" id="1.10.287.1490">
    <property type="match status" value="1"/>
</dbReference>
<dbReference type="GO" id="GO:0000724">
    <property type="term" value="P:double-strand break repair via homologous recombination"/>
    <property type="evidence" value="ECO:0007669"/>
    <property type="project" value="TreeGrafter"/>
</dbReference>
<dbReference type="PANTHER" id="PTHR19306:SF6">
    <property type="entry name" value="STRUCTURAL MAINTENANCE OF CHROMOSOMES PROTEIN 6"/>
    <property type="match status" value="1"/>
</dbReference>
<keyword evidence="15" id="KW-1185">Reference proteome</keyword>
<feature type="coiled-coil region" evidence="12">
    <location>
        <begin position="316"/>
        <end position="343"/>
    </location>
</feature>
<evidence type="ECO:0000256" key="11">
    <source>
        <dbReference type="ARBA" id="ARBA00023242"/>
    </source>
</evidence>
<organism evidence="14 15">
    <name type="scientific">Nezara viridula</name>
    <name type="common">Southern green stink bug</name>
    <name type="synonym">Cimex viridulus</name>
    <dbReference type="NCBI Taxonomy" id="85310"/>
    <lineage>
        <taxon>Eukaryota</taxon>
        <taxon>Metazoa</taxon>
        <taxon>Ecdysozoa</taxon>
        <taxon>Arthropoda</taxon>
        <taxon>Hexapoda</taxon>
        <taxon>Insecta</taxon>
        <taxon>Pterygota</taxon>
        <taxon>Neoptera</taxon>
        <taxon>Paraneoptera</taxon>
        <taxon>Hemiptera</taxon>
        <taxon>Heteroptera</taxon>
        <taxon>Panheteroptera</taxon>
        <taxon>Pentatomomorpha</taxon>
        <taxon>Pentatomoidea</taxon>
        <taxon>Pentatomidae</taxon>
        <taxon>Pentatominae</taxon>
        <taxon>Nezara</taxon>
    </lineage>
</organism>
<evidence type="ECO:0000256" key="4">
    <source>
        <dbReference type="ARBA" id="ARBA00022454"/>
    </source>
</evidence>
<evidence type="ECO:0000256" key="12">
    <source>
        <dbReference type="SAM" id="Coils"/>
    </source>
</evidence>
<keyword evidence="7" id="KW-0067">ATP-binding</keyword>
<evidence type="ECO:0000256" key="5">
    <source>
        <dbReference type="ARBA" id="ARBA00022741"/>
    </source>
</evidence>
<dbReference type="OrthoDB" id="10072614at2759"/>
<accession>A0A9P0HJP6</accession>
<dbReference type="SUPFAM" id="SSF57997">
    <property type="entry name" value="Tropomyosin"/>
    <property type="match status" value="1"/>
</dbReference>
<sequence>MTDLDSESIIPRKKRRITREVENLLNIILDHDTKNADENTDNDSQLCSDNDQDIAGKIKSIKLQNFMCHSNFEFTFEDKVNFISGKNGSGKSAILTALVIGLGGRTADTNRGHSLKNLIQNGKHKATIEITLSNKGFSSFKKNIYGNVIKVVRHITPSSSGYKIISERGEVISTKREDIELINLYFNIQVNNPVTVLNQDTARTFIKSATPKDLYAIFVKGTHLEEIEQRHLSLRNEKLPFLEDIISKKNNELIEDFKDVKEYKEKLKKMDELHKIELKAKTLQDELYWAYVLKFEKKLEAQKVIEVDCLKQLPLIKEKVQKRDKIENDLAEKQRASELLLNETKEKKRIIENKIIEVEGSLNSMKDQIGKKVSEIKHINKKLISESKSCDEIKTEIDNHKSRYEEVEAKKRNLEAQRMELENRLSELKAVMSTTVVHKQQLSDTVEKASSTVVQKEQFYKNLGQKLKYKEEYLKGLKVEKNQLIVYSKWMPELVASIERAHQNGQFKQKPLGPIGAYIKVKEKSWGPAIESIIGQRVLSSFCVDNKDDFKVVKSIMDRLQIPAKQKPSISISKFFNKVHDVSNFETGFDNYNNLLKSISVSHPVIANSLIDQLEPETVLLIPTSDEAYRLMEDQAHVPHYCKRAITKKGDLFFPAPNYRSYSGSVAETTKYLQVSPAQAIKLTETEIHSIKQELIEVRNGLEGAKQNFSHAKQQLEESQAEASKLNRQIANCENRLDELRKMDIPESFDVNLLKEDLVYRQNTIKTCEGNLKALEADKENLIAKYKEIKQNIEELQREKEERFNEIKNLEEEIKEIKNEYCQITANRDHYKNILKNEESKLESVRKVLKELEKEYSKAESEAKEANPEPLTETRDIEFLEGELAKLNGVMKSMEKIIGSTEDIPAAYEERLKLFSNSIAELNQIEEVKQKLFSSVSILIDTYQRIKELVSANTKHSFHRMLQKKNYKGDLIIDHSKKTLSVKIKVDSAAKDGSTTTLSGGERSYSMVSFIMSLWSNMYSPFFFLDEFDVFMDEINRNMILNMLVNYAKSKSDQQFVFLTPHGNLSHDLLKDVYFFRMEDPRKHIISNG</sequence>
<dbReference type="Proteomes" id="UP001152798">
    <property type="component" value="Chromosome 5"/>
</dbReference>
<dbReference type="GO" id="GO:0003684">
    <property type="term" value="F:damaged DNA binding"/>
    <property type="evidence" value="ECO:0007669"/>
    <property type="project" value="TreeGrafter"/>
</dbReference>
<evidence type="ECO:0000256" key="3">
    <source>
        <dbReference type="ARBA" id="ARBA00006793"/>
    </source>
</evidence>
<dbReference type="SUPFAM" id="SSF52540">
    <property type="entry name" value="P-loop containing nucleoside triphosphate hydrolases"/>
    <property type="match status" value="1"/>
</dbReference>
<gene>
    <name evidence="14" type="ORF">NEZAVI_LOCUS11978</name>
</gene>
<proteinExistence type="inferred from homology"/>
<keyword evidence="8 12" id="KW-0175">Coiled coil</keyword>
<comment type="subcellular location">
    <subcellularLocation>
        <location evidence="2">Chromosome</location>
    </subcellularLocation>
    <subcellularLocation>
        <location evidence="1">Nucleus</location>
    </subcellularLocation>
</comment>
<evidence type="ECO:0000313" key="14">
    <source>
        <dbReference type="EMBL" id="CAH1403364.1"/>
    </source>
</evidence>
<comment type="similarity">
    <text evidence="3">Belongs to the SMC family. SMC6 subfamily.</text>
</comment>
<dbReference type="EMBL" id="OV725081">
    <property type="protein sequence ID" value="CAH1403364.1"/>
    <property type="molecule type" value="Genomic_DNA"/>
</dbReference>
<keyword evidence="5" id="KW-0547">Nucleotide-binding</keyword>
<protein>
    <recommendedName>
        <fullName evidence="13">Rad50/SbcC-type AAA domain-containing protein</fullName>
    </recommendedName>
</protein>
<dbReference type="PANTHER" id="PTHR19306">
    <property type="entry name" value="STRUCTURAL MAINTENANCE OF CHROMOSOMES 5,6 SMC5, SMC6"/>
    <property type="match status" value="1"/>
</dbReference>
<keyword evidence="6" id="KW-0227">DNA damage</keyword>
<name>A0A9P0HJP6_NEZVI</name>
<evidence type="ECO:0000256" key="6">
    <source>
        <dbReference type="ARBA" id="ARBA00022763"/>
    </source>
</evidence>